<name>A0A914YYX2_9BILA</name>
<sequence length="81" mass="8879">MVAEEEGGYLPRLLSPISEHYSAESGTGSSSLCSISQLSVHTAIEREYADVEEEDSRGEMDHQHHLENIGGMLVNLLKGIH</sequence>
<dbReference type="AlphaFoldDB" id="A0A914YYX2"/>
<organism evidence="1 2">
    <name type="scientific">Panagrolaimus superbus</name>
    <dbReference type="NCBI Taxonomy" id="310955"/>
    <lineage>
        <taxon>Eukaryota</taxon>
        <taxon>Metazoa</taxon>
        <taxon>Ecdysozoa</taxon>
        <taxon>Nematoda</taxon>
        <taxon>Chromadorea</taxon>
        <taxon>Rhabditida</taxon>
        <taxon>Tylenchina</taxon>
        <taxon>Panagrolaimomorpha</taxon>
        <taxon>Panagrolaimoidea</taxon>
        <taxon>Panagrolaimidae</taxon>
        <taxon>Panagrolaimus</taxon>
    </lineage>
</organism>
<proteinExistence type="predicted"/>
<accession>A0A914YYX2</accession>
<evidence type="ECO:0000313" key="1">
    <source>
        <dbReference type="Proteomes" id="UP000887577"/>
    </source>
</evidence>
<keyword evidence="1" id="KW-1185">Reference proteome</keyword>
<protein>
    <submittedName>
        <fullName evidence="2">Uncharacterized protein</fullName>
    </submittedName>
</protein>
<dbReference type="WBParaSite" id="PSU_v2.g531.t1">
    <property type="protein sequence ID" value="PSU_v2.g531.t1"/>
    <property type="gene ID" value="PSU_v2.g531"/>
</dbReference>
<reference evidence="2" key="1">
    <citation type="submission" date="2022-11" db="UniProtKB">
        <authorList>
            <consortium name="WormBaseParasite"/>
        </authorList>
    </citation>
    <scope>IDENTIFICATION</scope>
</reference>
<dbReference type="Proteomes" id="UP000887577">
    <property type="component" value="Unplaced"/>
</dbReference>
<evidence type="ECO:0000313" key="2">
    <source>
        <dbReference type="WBParaSite" id="PSU_v2.g531.t1"/>
    </source>
</evidence>